<proteinExistence type="predicted"/>
<sequence>MNRRFLNIPELPFLLKALENTLFLKDGIMKSYSRSRESAGIYRVMDGGRVGRFAPSGKVATQPCGLPRTSEAATSEGVPPPPFFIISYGNYSHSTLRAQRINTQTSLFI</sequence>
<dbReference type="Proteomes" id="UP000278867">
    <property type="component" value="Segment"/>
</dbReference>
<accession>A0A345MY17</accession>
<reference evidence="1 2" key="1">
    <citation type="submission" date="2018-07" db="EMBL/GenBank/DDBJ databases">
        <title>Uncovering a Universe of Circular DNA Viruses in Animal Metagenomes.</title>
        <authorList>
            <person name="Tisza M."/>
            <person name="Buck C."/>
            <person name="Pastrana D."/>
            <person name="Welch N."/>
            <person name="Peretti A."/>
        </authorList>
    </citation>
    <scope>NUCLEOTIDE SEQUENCE [LARGE SCALE GENOMIC DNA]</scope>
    <source>
        <strain evidence="1">Ctda86</strain>
    </source>
</reference>
<dbReference type="EMBL" id="MH617345">
    <property type="protein sequence ID" value="AXH76267.1"/>
    <property type="molecule type" value="Genomic_DNA"/>
</dbReference>
<evidence type="ECO:0000313" key="1">
    <source>
        <dbReference type="EMBL" id="AXH76267.1"/>
    </source>
</evidence>
<evidence type="ECO:0000313" key="2">
    <source>
        <dbReference type="Proteomes" id="UP000278867"/>
    </source>
</evidence>
<organism evidence="1 2">
    <name type="scientific">Cressdnaviricota sp</name>
    <dbReference type="NCBI Taxonomy" id="2748378"/>
    <lineage>
        <taxon>Viruses</taxon>
        <taxon>Monodnaviria</taxon>
        <taxon>Shotokuvirae</taxon>
        <taxon>Cressdnaviricota</taxon>
    </lineage>
</organism>
<protein>
    <submittedName>
        <fullName evidence="1">Uncharacterized protein</fullName>
    </submittedName>
</protein>
<name>A0A345MY17_9VIRU</name>
<keyword evidence="2" id="KW-1185">Reference proteome</keyword>